<dbReference type="InterPro" id="IPR036890">
    <property type="entry name" value="HATPase_C_sf"/>
</dbReference>
<accession>A0A8J3RIT3</accession>
<dbReference type="RefSeq" id="WP_203889676.1">
    <property type="nucleotide sequence ID" value="NZ_BOOH01000013.1"/>
</dbReference>
<gene>
    <name evidence="2" type="ORF">Plo01_13900</name>
</gene>
<reference evidence="2 3" key="1">
    <citation type="submission" date="2021-01" db="EMBL/GenBank/DDBJ databases">
        <title>Whole genome shotgun sequence of Planobispora longispora NBRC 13918.</title>
        <authorList>
            <person name="Komaki H."/>
            <person name="Tamura T."/>
        </authorList>
    </citation>
    <scope>NUCLEOTIDE SEQUENCE [LARGE SCALE GENOMIC DNA]</scope>
    <source>
        <strain evidence="2 3">NBRC 13918</strain>
    </source>
</reference>
<evidence type="ECO:0000313" key="3">
    <source>
        <dbReference type="Proteomes" id="UP000616724"/>
    </source>
</evidence>
<dbReference type="InterPro" id="IPR003594">
    <property type="entry name" value="HATPase_dom"/>
</dbReference>
<dbReference type="Gene3D" id="3.30.565.10">
    <property type="entry name" value="Histidine kinase-like ATPase, C-terminal domain"/>
    <property type="match status" value="1"/>
</dbReference>
<proteinExistence type="predicted"/>
<comment type="caution">
    <text evidence="2">The sequence shown here is derived from an EMBL/GenBank/DDBJ whole genome shotgun (WGS) entry which is preliminary data.</text>
</comment>
<dbReference type="Pfam" id="PF13581">
    <property type="entry name" value="HATPase_c_2"/>
    <property type="match status" value="1"/>
</dbReference>
<evidence type="ECO:0000259" key="1">
    <source>
        <dbReference type="Pfam" id="PF13581"/>
    </source>
</evidence>
<evidence type="ECO:0000313" key="2">
    <source>
        <dbReference type="EMBL" id="GIH74961.1"/>
    </source>
</evidence>
<name>A0A8J3RIT3_9ACTN</name>
<protein>
    <recommendedName>
        <fullName evidence="1">Histidine kinase/HSP90-like ATPase domain-containing protein</fullName>
    </recommendedName>
</protein>
<organism evidence="2 3">
    <name type="scientific">Planobispora longispora</name>
    <dbReference type="NCBI Taxonomy" id="28887"/>
    <lineage>
        <taxon>Bacteria</taxon>
        <taxon>Bacillati</taxon>
        <taxon>Actinomycetota</taxon>
        <taxon>Actinomycetes</taxon>
        <taxon>Streptosporangiales</taxon>
        <taxon>Streptosporangiaceae</taxon>
        <taxon>Planobispora</taxon>
    </lineage>
</organism>
<dbReference type="EMBL" id="BOOH01000013">
    <property type="protein sequence ID" value="GIH74961.1"/>
    <property type="molecule type" value="Genomic_DNA"/>
</dbReference>
<sequence>MAFPAESAQLAPVRTALRGWLNRCGLNPSMIQKVLVAVGEACDSRHRT</sequence>
<dbReference type="Proteomes" id="UP000616724">
    <property type="component" value="Unassembled WGS sequence"/>
</dbReference>
<feature type="domain" description="Histidine kinase/HSP90-like ATPase" evidence="1">
    <location>
        <begin position="3"/>
        <end position="42"/>
    </location>
</feature>
<keyword evidence="3" id="KW-1185">Reference proteome</keyword>
<dbReference type="AlphaFoldDB" id="A0A8J3RIT3"/>